<dbReference type="Pfam" id="PF00668">
    <property type="entry name" value="Condensation"/>
    <property type="match status" value="1"/>
</dbReference>
<evidence type="ECO:0000256" key="2">
    <source>
        <dbReference type="ARBA" id="ARBA00022450"/>
    </source>
</evidence>
<dbReference type="PROSITE" id="PS50075">
    <property type="entry name" value="CARRIER"/>
    <property type="match status" value="2"/>
</dbReference>
<evidence type="ECO:0000259" key="5">
    <source>
        <dbReference type="PROSITE" id="PS50075"/>
    </source>
</evidence>
<dbReference type="CDD" id="cd19531">
    <property type="entry name" value="LCL_NRPS-like"/>
    <property type="match status" value="1"/>
</dbReference>
<dbReference type="InterPro" id="IPR023213">
    <property type="entry name" value="CAT-like_dom_sf"/>
</dbReference>
<dbReference type="InterPro" id="IPR006162">
    <property type="entry name" value="Ppantetheine_attach_site"/>
</dbReference>
<dbReference type="SUPFAM" id="SSF52777">
    <property type="entry name" value="CoA-dependent acyltransferases"/>
    <property type="match status" value="2"/>
</dbReference>
<dbReference type="Pfam" id="PF00501">
    <property type="entry name" value="AMP-binding"/>
    <property type="match status" value="1"/>
</dbReference>
<dbReference type="InterPro" id="IPR000873">
    <property type="entry name" value="AMP-dep_synth/lig_dom"/>
</dbReference>
<evidence type="ECO:0000256" key="3">
    <source>
        <dbReference type="ARBA" id="ARBA00022553"/>
    </source>
</evidence>
<gene>
    <name evidence="6" type="ORF">F0U60_27885</name>
</gene>
<feature type="region of interest" description="Disordered" evidence="4">
    <location>
        <begin position="1254"/>
        <end position="1288"/>
    </location>
</feature>
<dbReference type="InterPro" id="IPR001242">
    <property type="entry name" value="Condensation_dom"/>
</dbReference>
<evidence type="ECO:0000256" key="1">
    <source>
        <dbReference type="ARBA" id="ARBA00001957"/>
    </source>
</evidence>
<keyword evidence="3" id="KW-0597">Phosphoprotein</keyword>
<dbReference type="SUPFAM" id="SSF56801">
    <property type="entry name" value="Acetyl-CoA synthetase-like"/>
    <property type="match status" value="2"/>
</dbReference>
<dbReference type="InterPro" id="IPR010071">
    <property type="entry name" value="AA_adenyl_dom"/>
</dbReference>
<evidence type="ECO:0000313" key="7">
    <source>
        <dbReference type="Proteomes" id="UP001611383"/>
    </source>
</evidence>
<dbReference type="CDD" id="cd17652">
    <property type="entry name" value="A_NRPS_CmdD_like"/>
    <property type="match status" value="1"/>
</dbReference>
<dbReference type="PROSITE" id="PS00455">
    <property type="entry name" value="AMP_BINDING"/>
    <property type="match status" value="1"/>
</dbReference>
<dbReference type="EMBL" id="CP043494">
    <property type="protein sequence ID" value="WNG47514.1"/>
    <property type="molecule type" value="Genomic_DNA"/>
</dbReference>
<evidence type="ECO:0000256" key="4">
    <source>
        <dbReference type="SAM" id="MobiDB-lite"/>
    </source>
</evidence>
<feature type="domain" description="Carrier" evidence="5">
    <location>
        <begin position="1177"/>
        <end position="1252"/>
    </location>
</feature>
<keyword evidence="7" id="KW-1185">Reference proteome</keyword>
<dbReference type="Gene3D" id="3.30.300.30">
    <property type="match status" value="2"/>
</dbReference>
<name>A0ABY9WWJ1_9BACT</name>
<dbReference type="SUPFAM" id="SSF47336">
    <property type="entry name" value="ACP-like"/>
    <property type="match status" value="2"/>
</dbReference>
<dbReference type="InterPro" id="IPR009081">
    <property type="entry name" value="PP-bd_ACP"/>
</dbReference>
<sequence>MPDGSLDFLGRIDFQVKVRGFRIELGEIEDCLSRLPSVREVVVVVREDSPGAQRLVAYLSARPGHSLQVESLRAHLAQHLPEYMVPSAFLFLESLPLSSNGKVDRKALPPPSDAPLSSSAYAPPRTRTEELLCGLFARLLRLERVGIHDDFFSLGGHSLLAARLVAQVREVLGLELPLRSLFEATTAARLAERLDTLKASSQGTSSAPPLRPAPRDGALPLSFSQQRLWFLDQWQPQGSFYNIPAALRLEGPLDISALQRSFNELLRRHESFRTTFQDGPLGPVQHIHPELTYPLTLVELQALSESEREQEALRLANEEARRPFDLASGPLLRTTLLRLDTELHVLVVVMHHIISDGGSSEVLLRELAALYDAFLRGQPSPLPPLPVQYADYAVWQRSWLQGEALEAQLAWWRQQLEGAPHALELPTDRPRPALQTFHGALLTRVLPRSLSESLRVFHRREGVTPFVTLLAATQALLHRYSGQDDFTVGSPVSGRTHAEMEGLIGFFVNTLVLRARFGPHTTFRELLAQARESTLGALAHQDVPFEKLVEVLQPQRDLSRSPLFQVMVAYQQELHIERALPGLALHQLPLDGQGAKFDLTLSLTDTDEGLRASFEYNTDLYDEATVARMAGHLTLLLESAIAHPDQPVASLTLLTEEERRKVLVEWNDSRVDFPRDVLAHQLFEAQVARTPEAPAVSTGDSTLSYRELDARANQLAWHLRSLGVGPETRVGLCVERSHDLVIGMLAVLKAGGAWVPLDPSYPSERLSFMLADSDISVLLTQETPRSALPSTSARVVCLDTDWPQVATQSTEPLPPLGVPDNLAYVIYTSGSTGRPKGTLLTHRGLCNTALAAVREHGFGPDTRVLQFASLGFDASVCEVFASLLAGSCLHLAPRDSLLPGPPLHSLLRSRSISAVTLTPSVLSQLDTEGLEGLLTVISAGEACPPDVASRWSSGRRFLNAYGPTEVTVCASIESRLDPLQPTIGRPFPNALLYVLDSRLQPLPIGLPGELFVGGPGVARGYLGRPDLTAERFVPNPFSQEPGARLYRTGDLVRWLPSGSLEFLGRIDEQVKLRGFRIEPSEVSSVLREHPSVLDAFTLLREDSPGLQRLVSYVVSREGEPDTGALRDFLRERLPEHMVPAAFVPLAALPLSAHGKVDRRALPAPDEAHVGSGQPYMEPHGELERTLATIWCEVLGLRRVGRNERFFDVGGNSMSIIRVQTRVQAELSLRVSLPELFQYPTIAKLAEHLSRLDTRPKLEASQERGEGRKERMDQQRQLRLANRRKKGGQ</sequence>
<dbReference type="PANTHER" id="PTHR45527">
    <property type="entry name" value="NONRIBOSOMAL PEPTIDE SYNTHETASE"/>
    <property type="match status" value="1"/>
</dbReference>
<accession>A0ABY9WWJ1</accession>
<dbReference type="Pfam" id="PF13193">
    <property type="entry name" value="AMP-binding_C"/>
    <property type="match status" value="2"/>
</dbReference>
<dbReference type="Gene3D" id="3.30.559.30">
    <property type="entry name" value="Nonribosomal peptide synthetase, condensation domain"/>
    <property type="match status" value="1"/>
</dbReference>
<protein>
    <submittedName>
        <fullName evidence="6">Amino acid adenylation domain-containing protein</fullName>
    </submittedName>
</protein>
<dbReference type="Gene3D" id="3.30.559.10">
    <property type="entry name" value="Chloramphenicol acetyltransferase-like domain"/>
    <property type="match status" value="1"/>
</dbReference>
<organism evidence="6 7">
    <name type="scientific">Archangium minus</name>
    <dbReference type="NCBI Taxonomy" id="83450"/>
    <lineage>
        <taxon>Bacteria</taxon>
        <taxon>Pseudomonadati</taxon>
        <taxon>Myxococcota</taxon>
        <taxon>Myxococcia</taxon>
        <taxon>Myxococcales</taxon>
        <taxon>Cystobacterineae</taxon>
        <taxon>Archangiaceae</taxon>
        <taxon>Archangium</taxon>
    </lineage>
</organism>
<feature type="domain" description="Carrier" evidence="5">
    <location>
        <begin position="123"/>
        <end position="198"/>
    </location>
</feature>
<feature type="compositionally biased region" description="Basic and acidic residues" evidence="4">
    <location>
        <begin position="1254"/>
        <end position="1275"/>
    </location>
</feature>
<comment type="cofactor">
    <cofactor evidence="1">
        <name>pantetheine 4'-phosphate</name>
        <dbReference type="ChEBI" id="CHEBI:47942"/>
    </cofactor>
</comment>
<reference evidence="6 7" key="1">
    <citation type="submission" date="2019-08" db="EMBL/GenBank/DDBJ databases">
        <title>Archangium and Cystobacter genomes.</title>
        <authorList>
            <person name="Chen I.-C.K."/>
            <person name="Wielgoss S."/>
        </authorList>
    </citation>
    <scope>NUCLEOTIDE SEQUENCE [LARGE SCALE GENOMIC DNA]</scope>
    <source>
        <strain evidence="6 7">Cbm 6</strain>
    </source>
</reference>
<dbReference type="InterPro" id="IPR020806">
    <property type="entry name" value="PKS_PP-bd"/>
</dbReference>
<dbReference type="NCBIfam" id="TIGR01733">
    <property type="entry name" value="AA-adenyl-dom"/>
    <property type="match status" value="1"/>
</dbReference>
<dbReference type="Gene3D" id="3.40.50.980">
    <property type="match status" value="2"/>
</dbReference>
<dbReference type="PANTHER" id="PTHR45527:SF1">
    <property type="entry name" value="FATTY ACID SYNTHASE"/>
    <property type="match status" value="1"/>
</dbReference>
<evidence type="ECO:0000313" key="6">
    <source>
        <dbReference type="EMBL" id="WNG47514.1"/>
    </source>
</evidence>
<dbReference type="RefSeq" id="WP_395803945.1">
    <property type="nucleotide sequence ID" value="NZ_CP043494.1"/>
</dbReference>
<dbReference type="InterPro" id="IPR025110">
    <property type="entry name" value="AMP-bd_C"/>
</dbReference>
<dbReference type="InterPro" id="IPR036736">
    <property type="entry name" value="ACP-like_sf"/>
</dbReference>
<keyword evidence="2" id="KW-0596">Phosphopantetheine</keyword>
<dbReference type="InterPro" id="IPR045851">
    <property type="entry name" value="AMP-bd_C_sf"/>
</dbReference>
<proteinExistence type="predicted"/>
<dbReference type="Gene3D" id="1.10.1200.10">
    <property type="entry name" value="ACP-like"/>
    <property type="match status" value="2"/>
</dbReference>
<dbReference type="PROSITE" id="PS00012">
    <property type="entry name" value="PHOSPHOPANTETHEINE"/>
    <property type="match status" value="1"/>
</dbReference>
<dbReference type="Proteomes" id="UP001611383">
    <property type="component" value="Chromosome"/>
</dbReference>
<dbReference type="Gene3D" id="2.30.38.10">
    <property type="entry name" value="Luciferase, Domain 3"/>
    <property type="match status" value="1"/>
</dbReference>
<dbReference type="SMART" id="SM00823">
    <property type="entry name" value="PKS_PP"/>
    <property type="match status" value="2"/>
</dbReference>
<dbReference type="Pfam" id="PF00550">
    <property type="entry name" value="PP-binding"/>
    <property type="match status" value="2"/>
</dbReference>
<dbReference type="InterPro" id="IPR020845">
    <property type="entry name" value="AMP-binding_CS"/>
</dbReference>